<evidence type="ECO:0000256" key="1">
    <source>
        <dbReference type="ARBA" id="ARBA00022723"/>
    </source>
</evidence>
<dbReference type="PANTHER" id="PTHR28069:SF2">
    <property type="entry name" value="GH20023P"/>
    <property type="match status" value="1"/>
</dbReference>
<accession>A0AAD7CCY0</accession>
<evidence type="ECO:0000313" key="6">
    <source>
        <dbReference type="EMBL" id="KAJ7644840.1"/>
    </source>
</evidence>
<keyword evidence="2 4" id="KW-0863">Zinc-finger</keyword>
<sequence length="473" mass="53379">MSQSVPPLRARIGLACYNCSKEGKISKCTGCRRVGYCSPECQKTNWKQHKPICKVLGVLETDIRAPHALVRPLPEEPIRDPEVLQSEIKEQAFWMIRFCEYQLCRDVTLEERNLIMWEPRCMACTRTDAIMRVEVASAAEFPWFQKQGPTPERLTPCKRCGLSFCCSPAHWDIARALHEAPGAGNNGLSQCDINCGIRTDTKVAEVLVSAVGDEFHWLPERTREEWTSLAEGTTSWEAELAQDMERTDEVPMGRARDPWARAASESLTMPMTILYALEQFNEGDAGTRKEKLIVHVLGADAKELMKGVVFEEILHRLPQVKDLEILFCGPELPVQRTPSSVQMKTCPDCTAQGRKRVHVVACNTYHGYIQTQGSQFIPPDLCIAFNSGAYEEWTDEWCATIKVLVERKIPSVFTAFSREEVHSDAHLLQRMGATLHPMLGPTKNPWGSMKLTPEPRNVYGFFADNAWFAGGFR</sequence>
<dbReference type="Proteomes" id="UP001221142">
    <property type="component" value="Unassembled WGS sequence"/>
</dbReference>
<dbReference type="InterPro" id="IPR046824">
    <property type="entry name" value="Mss51-like_C"/>
</dbReference>
<reference evidence="6" key="1">
    <citation type="submission" date="2023-03" db="EMBL/GenBank/DDBJ databases">
        <title>Massive genome expansion in bonnet fungi (Mycena s.s.) driven by repeated elements and novel gene families across ecological guilds.</title>
        <authorList>
            <consortium name="Lawrence Berkeley National Laboratory"/>
            <person name="Harder C.B."/>
            <person name="Miyauchi S."/>
            <person name="Viragh M."/>
            <person name="Kuo A."/>
            <person name="Thoen E."/>
            <person name="Andreopoulos B."/>
            <person name="Lu D."/>
            <person name="Skrede I."/>
            <person name="Drula E."/>
            <person name="Henrissat B."/>
            <person name="Morin E."/>
            <person name="Kohler A."/>
            <person name="Barry K."/>
            <person name="LaButti K."/>
            <person name="Morin E."/>
            <person name="Salamov A."/>
            <person name="Lipzen A."/>
            <person name="Mereny Z."/>
            <person name="Hegedus B."/>
            <person name="Baldrian P."/>
            <person name="Stursova M."/>
            <person name="Weitz H."/>
            <person name="Taylor A."/>
            <person name="Grigoriev I.V."/>
            <person name="Nagy L.G."/>
            <person name="Martin F."/>
            <person name="Kauserud H."/>
        </authorList>
    </citation>
    <scope>NUCLEOTIDE SEQUENCE</scope>
    <source>
        <strain evidence="6">9284</strain>
    </source>
</reference>
<dbReference type="PANTHER" id="PTHR28069">
    <property type="entry name" value="GH20023P"/>
    <property type="match status" value="1"/>
</dbReference>
<comment type="caution">
    <text evidence="6">The sequence shown here is derived from an EMBL/GenBank/DDBJ whole genome shotgun (WGS) entry which is preliminary data.</text>
</comment>
<protein>
    <recommendedName>
        <fullName evidence="5">MYND-type domain-containing protein</fullName>
    </recommendedName>
</protein>
<dbReference type="EMBL" id="JARKIF010000003">
    <property type="protein sequence ID" value="KAJ7644840.1"/>
    <property type="molecule type" value="Genomic_DNA"/>
</dbReference>
<dbReference type="PROSITE" id="PS01360">
    <property type="entry name" value="ZF_MYND_1"/>
    <property type="match status" value="1"/>
</dbReference>
<name>A0AAD7CCY0_9AGAR</name>
<keyword evidence="3" id="KW-0862">Zinc</keyword>
<keyword evidence="1" id="KW-0479">Metal-binding</keyword>
<gene>
    <name evidence="6" type="ORF">FB45DRAFT_784839</name>
</gene>
<dbReference type="InterPro" id="IPR002893">
    <property type="entry name" value="Znf_MYND"/>
</dbReference>
<keyword evidence="7" id="KW-1185">Reference proteome</keyword>
<organism evidence="6 7">
    <name type="scientific">Roridomyces roridus</name>
    <dbReference type="NCBI Taxonomy" id="1738132"/>
    <lineage>
        <taxon>Eukaryota</taxon>
        <taxon>Fungi</taxon>
        <taxon>Dikarya</taxon>
        <taxon>Basidiomycota</taxon>
        <taxon>Agaricomycotina</taxon>
        <taxon>Agaricomycetes</taxon>
        <taxon>Agaricomycetidae</taxon>
        <taxon>Agaricales</taxon>
        <taxon>Marasmiineae</taxon>
        <taxon>Mycenaceae</taxon>
        <taxon>Roridomyces</taxon>
    </lineage>
</organism>
<evidence type="ECO:0000313" key="7">
    <source>
        <dbReference type="Proteomes" id="UP001221142"/>
    </source>
</evidence>
<dbReference type="SUPFAM" id="SSF144232">
    <property type="entry name" value="HIT/MYND zinc finger-like"/>
    <property type="match status" value="1"/>
</dbReference>
<feature type="domain" description="MYND-type" evidence="5">
    <location>
        <begin position="16"/>
        <end position="53"/>
    </location>
</feature>
<dbReference type="GO" id="GO:0008270">
    <property type="term" value="F:zinc ion binding"/>
    <property type="evidence" value="ECO:0007669"/>
    <property type="project" value="UniProtKB-KW"/>
</dbReference>
<dbReference type="Gene3D" id="6.10.140.2220">
    <property type="match status" value="1"/>
</dbReference>
<evidence type="ECO:0000256" key="3">
    <source>
        <dbReference type="ARBA" id="ARBA00022833"/>
    </source>
</evidence>
<dbReference type="AlphaFoldDB" id="A0AAD7CCY0"/>
<evidence type="ECO:0000259" key="5">
    <source>
        <dbReference type="PROSITE" id="PS50865"/>
    </source>
</evidence>
<proteinExistence type="predicted"/>
<dbReference type="PROSITE" id="PS50865">
    <property type="entry name" value="ZF_MYND_2"/>
    <property type="match status" value="1"/>
</dbReference>
<evidence type="ECO:0000256" key="4">
    <source>
        <dbReference type="PROSITE-ProRule" id="PRU00134"/>
    </source>
</evidence>
<dbReference type="Pfam" id="PF01753">
    <property type="entry name" value="zf-MYND"/>
    <property type="match status" value="1"/>
</dbReference>
<evidence type="ECO:0000256" key="2">
    <source>
        <dbReference type="ARBA" id="ARBA00022771"/>
    </source>
</evidence>
<dbReference type="Pfam" id="PF20179">
    <property type="entry name" value="MSS51_C"/>
    <property type="match status" value="1"/>
</dbReference>